<dbReference type="EMBL" id="DS469638">
    <property type="protein sequence ID" value="EDO37835.1"/>
    <property type="molecule type" value="Genomic_DNA"/>
</dbReference>
<feature type="signal peptide" evidence="1">
    <location>
        <begin position="1"/>
        <end position="18"/>
    </location>
</feature>
<dbReference type="OMA" id="QICNSAK"/>
<gene>
    <name evidence="2" type="ORF">NEMVEDRAFT_v1g211071</name>
</gene>
<evidence type="ECO:0000256" key="1">
    <source>
        <dbReference type="SAM" id="SignalP"/>
    </source>
</evidence>
<evidence type="ECO:0000313" key="2">
    <source>
        <dbReference type="EMBL" id="EDO37835.1"/>
    </source>
</evidence>
<dbReference type="HOGENOM" id="CLU_607357_0_0_1"/>
<keyword evidence="1" id="KW-0732">Signal</keyword>
<name>A7SEL3_NEMVE</name>
<evidence type="ECO:0000313" key="3">
    <source>
        <dbReference type="Proteomes" id="UP000001593"/>
    </source>
</evidence>
<keyword evidence="3" id="KW-1185">Reference proteome</keyword>
<organism evidence="2 3">
    <name type="scientific">Nematostella vectensis</name>
    <name type="common">Starlet sea anemone</name>
    <dbReference type="NCBI Taxonomy" id="45351"/>
    <lineage>
        <taxon>Eukaryota</taxon>
        <taxon>Metazoa</taxon>
        <taxon>Cnidaria</taxon>
        <taxon>Anthozoa</taxon>
        <taxon>Hexacorallia</taxon>
        <taxon>Actiniaria</taxon>
        <taxon>Edwardsiidae</taxon>
        <taxon>Nematostella</taxon>
    </lineage>
</organism>
<accession>A7SEL3</accession>
<proteinExistence type="predicted"/>
<feature type="chain" id="PRO_5002714322" evidence="1">
    <location>
        <begin position="19"/>
        <end position="451"/>
    </location>
</feature>
<sequence length="451" mass="49278">MPCVLAALVLIALTPCTSIIPTRADDSTDQPIHCNVHARATCHQYRHMGHYDVTCDVTKYDTCGQICNSAKCNLQCAVKQECNQTCIAGRCVSAVCSSRMCNQTCIRAGCKMECYGEECHQTCQSSGCDVTCPAASKVCVQVCITGRCTMRCGRGVGRCEQKCLAGKCAMICEARECVSTCSDSDCVYKESGIRVVPTSPYRPMRQCNKPDDSETCIQNCTEGRCKLANLYGQYDRSLQVCAGGYCSYVCKAPLLCNQVCTGGNCMRYSCTTEYCVQECVAGECVMDCDSKTCFQIARGGRTTMRCSPTVDKCHQFCPGGDCNLICQAKLCYPHCPSGGCVTSNIKPRIVALPTRVRCEVISGGCSQNCHTKRSCICRRFSALFHSCDQLCYEGSCRSMKCYSLNKCNQKSVKECGIFHPGWLAFLRETPGSEDSKDVGESLLLKNISAFL</sequence>
<protein>
    <submittedName>
        <fullName evidence="2">Uncharacterized protein</fullName>
    </submittedName>
</protein>
<reference evidence="2 3" key="1">
    <citation type="journal article" date="2007" name="Science">
        <title>Sea anemone genome reveals ancestral eumetazoan gene repertoire and genomic organization.</title>
        <authorList>
            <person name="Putnam N.H."/>
            <person name="Srivastava M."/>
            <person name="Hellsten U."/>
            <person name="Dirks B."/>
            <person name="Chapman J."/>
            <person name="Salamov A."/>
            <person name="Terry A."/>
            <person name="Shapiro H."/>
            <person name="Lindquist E."/>
            <person name="Kapitonov V.V."/>
            <person name="Jurka J."/>
            <person name="Genikhovich G."/>
            <person name="Grigoriev I.V."/>
            <person name="Lucas S.M."/>
            <person name="Steele R.E."/>
            <person name="Finnerty J.R."/>
            <person name="Technau U."/>
            <person name="Martindale M.Q."/>
            <person name="Rokhsar D.S."/>
        </authorList>
    </citation>
    <scope>NUCLEOTIDE SEQUENCE [LARGE SCALE GENOMIC DNA]</scope>
    <source>
        <strain evidence="3">CH2 X CH6</strain>
    </source>
</reference>
<dbReference type="InParanoid" id="A7SEL3"/>
<dbReference type="AlphaFoldDB" id="A7SEL3"/>
<dbReference type="Proteomes" id="UP000001593">
    <property type="component" value="Unassembled WGS sequence"/>
</dbReference>